<dbReference type="GO" id="GO:0046872">
    <property type="term" value="F:metal ion binding"/>
    <property type="evidence" value="ECO:0007669"/>
    <property type="project" value="UniProtKB-KW"/>
</dbReference>
<dbReference type="GO" id="GO:0020037">
    <property type="term" value="F:heme binding"/>
    <property type="evidence" value="ECO:0007669"/>
    <property type="project" value="InterPro"/>
</dbReference>
<dbReference type="PANTHER" id="PTHR11475:SF4">
    <property type="entry name" value="CHORION PEROXIDASE"/>
    <property type="match status" value="1"/>
</dbReference>
<dbReference type="EMBL" id="CM000638">
    <property type="protein sequence ID" value="EED96275.1"/>
    <property type="molecule type" value="Genomic_DNA"/>
</dbReference>
<evidence type="ECO:0000256" key="2">
    <source>
        <dbReference type="ARBA" id="ARBA00022525"/>
    </source>
</evidence>
<evidence type="ECO:0000313" key="6">
    <source>
        <dbReference type="Proteomes" id="UP000001449"/>
    </source>
</evidence>
<keyword evidence="4" id="KW-0349">Heme</keyword>
<dbReference type="PANTHER" id="PTHR11475">
    <property type="entry name" value="OXIDASE/PEROXIDASE"/>
    <property type="match status" value="1"/>
</dbReference>
<dbReference type="RefSeq" id="XP_002286634.1">
    <property type="nucleotide sequence ID" value="XM_002286598.1"/>
</dbReference>
<dbReference type="GO" id="GO:0005576">
    <property type="term" value="C:extracellular region"/>
    <property type="evidence" value="ECO:0007669"/>
    <property type="project" value="UniProtKB-SubCell"/>
</dbReference>
<keyword evidence="4" id="KW-0479">Metal-binding</keyword>
<protein>
    <recommendedName>
        <fullName evidence="7">Peroxidase</fullName>
    </recommendedName>
</protein>
<dbReference type="GeneID" id="7453438"/>
<keyword evidence="3" id="KW-0325">Glycoprotein</keyword>
<dbReference type="InParanoid" id="B8BPZ7"/>
<dbReference type="OMA" id="PRWNGDK"/>
<dbReference type="HOGENOM" id="CLU_006087_2_1_1"/>
<feature type="binding site" description="axial binding residue" evidence="4">
    <location>
        <position position="273"/>
    </location>
    <ligand>
        <name>heme b</name>
        <dbReference type="ChEBI" id="CHEBI:60344"/>
    </ligand>
    <ligandPart>
        <name>Fe</name>
        <dbReference type="ChEBI" id="CHEBI:18248"/>
    </ligandPart>
</feature>
<dbReference type="InterPro" id="IPR019791">
    <property type="entry name" value="Haem_peroxidase_animal"/>
</dbReference>
<dbReference type="PROSITE" id="PS50292">
    <property type="entry name" value="PEROXIDASE_3"/>
    <property type="match status" value="1"/>
</dbReference>
<dbReference type="SUPFAM" id="SSF48113">
    <property type="entry name" value="Heme-dependent peroxidases"/>
    <property type="match status" value="1"/>
</dbReference>
<accession>B8BPZ7</accession>
<dbReference type="AlphaFoldDB" id="B8BPZ7"/>
<evidence type="ECO:0008006" key="7">
    <source>
        <dbReference type="Google" id="ProtNLM"/>
    </source>
</evidence>
<keyword evidence="4" id="KW-0408">Iron</keyword>
<evidence type="ECO:0000256" key="3">
    <source>
        <dbReference type="ARBA" id="ARBA00023180"/>
    </source>
</evidence>
<sequence>MHAMDFDRPNPRDVSNAFADGGLIPNVLGATDWLWAFGQFLNHDISQVNTKPGEICNINVPPDDPFLDSNVTFLPMNRSKFVITTDNDTEGVYNGNDTLHITVEASVVAHQLNDISSFINADNVYGNTMSRLDYIRSDDSSTTGRLRTSNANLLPKNTIGLTNRGGDTRADLFLAGDVRANENLGLTVVHTLWMREHNYWADHIRDSNADLSGDEVFAMARIIVEAENQKIVYDEFLPALLGENAIPTYEGYRSDVDGRLENVVSACAYRIGHSMVGSDLLKDYGNGTVDKLPLEDAFFAPVQLETGIDPFLRGLATNVCQEVDPFLVPALRNHLFSNQFDLVALNIERARDHGIPDFNSIRASIGLEAFNNFDDFMFSQELASVYSDTNQIDCWIGMNAEPRIDGLMVGETQQQVLARNFAAIRDGDVNFYKNSISDPDLLALIEETTLADVIRRNSDAPNSLDDISSNVFFVQQ</sequence>
<dbReference type="PeroxiBase" id="4129">
    <property type="entry name" value="TpsPxDo01"/>
</dbReference>
<dbReference type="eggNOG" id="KOG2408">
    <property type="taxonomic scope" value="Eukaryota"/>
</dbReference>
<dbReference type="Proteomes" id="UP000001449">
    <property type="component" value="Chromosome 1"/>
</dbReference>
<keyword evidence="6" id="KW-1185">Reference proteome</keyword>
<evidence type="ECO:0000256" key="1">
    <source>
        <dbReference type="ARBA" id="ARBA00004613"/>
    </source>
</evidence>
<dbReference type="KEGG" id="tps:THAPSDRAFT_267958"/>
<comment type="subcellular location">
    <subcellularLocation>
        <location evidence="1">Secreted</location>
    </subcellularLocation>
</comment>
<evidence type="ECO:0000256" key="4">
    <source>
        <dbReference type="PIRSR" id="PIRSR619791-2"/>
    </source>
</evidence>
<keyword evidence="2" id="KW-0964">Secreted</keyword>
<dbReference type="Pfam" id="PF03098">
    <property type="entry name" value="An_peroxidase"/>
    <property type="match status" value="1"/>
</dbReference>
<dbReference type="GO" id="GO:0006979">
    <property type="term" value="P:response to oxidative stress"/>
    <property type="evidence" value="ECO:0007669"/>
    <property type="project" value="InterPro"/>
</dbReference>
<dbReference type="CDD" id="cd09822">
    <property type="entry name" value="peroxinectin_like_bacterial"/>
    <property type="match status" value="1"/>
</dbReference>
<dbReference type="Gene3D" id="1.10.640.10">
    <property type="entry name" value="Haem peroxidase domain superfamily, animal type"/>
    <property type="match status" value="1"/>
</dbReference>
<evidence type="ECO:0000313" key="5">
    <source>
        <dbReference type="EMBL" id="EED96275.1"/>
    </source>
</evidence>
<name>B8BPZ7_THAPS</name>
<gene>
    <name evidence="5" type="ORF">THAPSDRAFT_267958</name>
</gene>
<dbReference type="STRING" id="35128.B8BPZ7"/>
<reference evidence="5 6" key="1">
    <citation type="journal article" date="2004" name="Science">
        <title>The genome of the diatom Thalassiosira pseudonana: ecology, evolution, and metabolism.</title>
        <authorList>
            <person name="Armbrust E.V."/>
            <person name="Berges J.A."/>
            <person name="Bowler C."/>
            <person name="Green B.R."/>
            <person name="Martinez D."/>
            <person name="Putnam N.H."/>
            <person name="Zhou S."/>
            <person name="Allen A.E."/>
            <person name="Apt K.E."/>
            <person name="Bechner M."/>
            <person name="Brzezinski M.A."/>
            <person name="Chaal B.K."/>
            <person name="Chiovitti A."/>
            <person name="Davis A.K."/>
            <person name="Demarest M.S."/>
            <person name="Detter J.C."/>
            <person name="Glavina T."/>
            <person name="Goodstein D."/>
            <person name="Hadi M.Z."/>
            <person name="Hellsten U."/>
            <person name="Hildebrand M."/>
            <person name="Jenkins B.D."/>
            <person name="Jurka J."/>
            <person name="Kapitonov V.V."/>
            <person name="Kroger N."/>
            <person name="Lau W.W."/>
            <person name="Lane T.W."/>
            <person name="Larimer F.W."/>
            <person name="Lippmeier J.C."/>
            <person name="Lucas S."/>
            <person name="Medina M."/>
            <person name="Montsant A."/>
            <person name="Obornik M."/>
            <person name="Parker M.S."/>
            <person name="Palenik B."/>
            <person name="Pazour G.J."/>
            <person name="Richardson P.M."/>
            <person name="Rynearson T.A."/>
            <person name="Saito M.A."/>
            <person name="Schwartz D.C."/>
            <person name="Thamatrakoln K."/>
            <person name="Valentin K."/>
            <person name="Vardi A."/>
            <person name="Wilkerson F.P."/>
            <person name="Rokhsar D.S."/>
        </authorList>
    </citation>
    <scope>NUCLEOTIDE SEQUENCE [LARGE SCALE GENOMIC DNA]</scope>
    <source>
        <strain evidence="5 6">CCMP1335</strain>
    </source>
</reference>
<organism evidence="5 6">
    <name type="scientific">Thalassiosira pseudonana</name>
    <name type="common">Marine diatom</name>
    <name type="synonym">Cyclotella nana</name>
    <dbReference type="NCBI Taxonomy" id="35128"/>
    <lineage>
        <taxon>Eukaryota</taxon>
        <taxon>Sar</taxon>
        <taxon>Stramenopiles</taxon>
        <taxon>Ochrophyta</taxon>
        <taxon>Bacillariophyta</taxon>
        <taxon>Coscinodiscophyceae</taxon>
        <taxon>Thalassiosirophycidae</taxon>
        <taxon>Thalassiosirales</taxon>
        <taxon>Thalassiosiraceae</taxon>
        <taxon>Thalassiosira</taxon>
    </lineage>
</organism>
<reference evidence="5 6" key="2">
    <citation type="journal article" date="2008" name="Nature">
        <title>The Phaeodactylum genome reveals the evolutionary history of diatom genomes.</title>
        <authorList>
            <person name="Bowler C."/>
            <person name="Allen A.E."/>
            <person name="Badger J.H."/>
            <person name="Grimwood J."/>
            <person name="Jabbari K."/>
            <person name="Kuo A."/>
            <person name="Maheswari U."/>
            <person name="Martens C."/>
            <person name="Maumus F."/>
            <person name="Otillar R.P."/>
            <person name="Rayko E."/>
            <person name="Salamov A."/>
            <person name="Vandepoele K."/>
            <person name="Beszteri B."/>
            <person name="Gruber A."/>
            <person name="Heijde M."/>
            <person name="Katinka M."/>
            <person name="Mock T."/>
            <person name="Valentin K."/>
            <person name="Verret F."/>
            <person name="Berges J.A."/>
            <person name="Brownlee C."/>
            <person name="Cadoret J.P."/>
            <person name="Chiovitti A."/>
            <person name="Choi C.J."/>
            <person name="Coesel S."/>
            <person name="De Martino A."/>
            <person name="Detter J.C."/>
            <person name="Durkin C."/>
            <person name="Falciatore A."/>
            <person name="Fournet J."/>
            <person name="Haruta M."/>
            <person name="Huysman M.J."/>
            <person name="Jenkins B.D."/>
            <person name="Jiroutova K."/>
            <person name="Jorgensen R.E."/>
            <person name="Joubert Y."/>
            <person name="Kaplan A."/>
            <person name="Kroger N."/>
            <person name="Kroth P.G."/>
            <person name="La Roche J."/>
            <person name="Lindquist E."/>
            <person name="Lommer M."/>
            <person name="Martin-Jezequel V."/>
            <person name="Lopez P.J."/>
            <person name="Lucas S."/>
            <person name="Mangogna M."/>
            <person name="McGinnis K."/>
            <person name="Medlin L.K."/>
            <person name="Montsant A."/>
            <person name="Oudot-Le Secq M.P."/>
            <person name="Napoli C."/>
            <person name="Obornik M."/>
            <person name="Parker M.S."/>
            <person name="Petit J.L."/>
            <person name="Porcel B.M."/>
            <person name="Poulsen N."/>
            <person name="Robison M."/>
            <person name="Rychlewski L."/>
            <person name="Rynearson T.A."/>
            <person name="Schmutz J."/>
            <person name="Shapiro H."/>
            <person name="Siaut M."/>
            <person name="Stanley M."/>
            <person name="Sussman M.R."/>
            <person name="Taylor A.R."/>
            <person name="Vardi A."/>
            <person name="von Dassow P."/>
            <person name="Vyverman W."/>
            <person name="Willis A."/>
            <person name="Wyrwicz L.S."/>
            <person name="Rokhsar D.S."/>
            <person name="Weissenbach J."/>
            <person name="Armbrust E.V."/>
            <person name="Green B.R."/>
            <person name="Van de Peer Y."/>
            <person name="Grigoriev I.V."/>
        </authorList>
    </citation>
    <scope>NUCLEOTIDE SEQUENCE [LARGE SCALE GENOMIC DNA]</scope>
    <source>
        <strain evidence="5 6">CCMP1335</strain>
    </source>
</reference>
<dbReference type="GO" id="GO:0004601">
    <property type="term" value="F:peroxidase activity"/>
    <property type="evidence" value="ECO:0000318"/>
    <property type="project" value="GO_Central"/>
</dbReference>
<dbReference type="InterPro" id="IPR037120">
    <property type="entry name" value="Haem_peroxidase_sf_animal"/>
</dbReference>
<dbReference type="PaxDb" id="35128-Thaps267958"/>
<proteinExistence type="predicted"/>
<dbReference type="InterPro" id="IPR010255">
    <property type="entry name" value="Haem_peroxidase_sf"/>
</dbReference>
<dbReference type="PRINTS" id="PR00457">
    <property type="entry name" value="ANPEROXIDASE"/>
</dbReference>